<comment type="cofactor">
    <cofactor evidence="1">
        <name>[4Fe-4S] cluster</name>
        <dbReference type="ChEBI" id="CHEBI:49883"/>
    </cofactor>
</comment>
<dbReference type="OrthoDB" id="2990459at2"/>
<accession>U4QX90</accession>
<dbReference type="InterPro" id="IPR023404">
    <property type="entry name" value="rSAM_horseshoe"/>
</dbReference>
<dbReference type="SFLD" id="SFLDG01123">
    <property type="entry name" value="methyltransferase_(Class_B)"/>
    <property type="match status" value="1"/>
</dbReference>
<dbReference type="EMBL" id="ATAY01000094">
    <property type="protein sequence ID" value="EPR08145.1"/>
    <property type="molecule type" value="Genomic_DNA"/>
</dbReference>
<dbReference type="InterPro" id="IPR058240">
    <property type="entry name" value="rSAM_sf"/>
</dbReference>
<organism evidence="7 8">
    <name type="scientific">Ruminiclostridium papyrosolvens C7</name>
    <dbReference type="NCBI Taxonomy" id="1330534"/>
    <lineage>
        <taxon>Bacteria</taxon>
        <taxon>Bacillati</taxon>
        <taxon>Bacillota</taxon>
        <taxon>Clostridia</taxon>
        <taxon>Eubacteriales</taxon>
        <taxon>Oscillospiraceae</taxon>
        <taxon>Ruminiclostridium</taxon>
    </lineage>
</organism>
<dbReference type="RefSeq" id="WP_020817139.1">
    <property type="nucleotide sequence ID" value="NZ_ATAY01000094.1"/>
</dbReference>
<dbReference type="InterPro" id="IPR007197">
    <property type="entry name" value="rSAM"/>
</dbReference>
<dbReference type="Proteomes" id="UP000016860">
    <property type="component" value="Unassembled WGS sequence"/>
</dbReference>
<evidence type="ECO:0000313" key="7">
    <source>
        <dbReference type="EMBL" id="EPR08145.1"/>
    </source>
</evidence>
<dbReference type="InterPro" id="IPR034466">
    <property type="entry name" value="Methyltransferase_Class_B"/>
</dbReference>
<evidence type="ECO:0000256" key="1">
    <source>
        <dbReference type="ARBA" id="ARBA00001966"/>
    </source>
</evidence>
<dbReference type="GO" id="GO:0003824">
    <property type="term" value="F:catalytic activity"/>
    <property type="evidence" value="ECO:0007669"/>
    <property type="project" value="InterPro"/>
</dbReference>
<dbReference type="GO" id="GO:0031419">
    <property type="term" value="F:cobalamin binding"/>
    <property type="evidence" value="ECO:0007669"/>
    <property type="project" value="InterPro"/>
</dbReference>
<proteinExistence type="predicted"/>
<name>U4QX90_9FIRM</name>
<dbReference type="AlphaFoldDB" id="U4QX90"/>
<evidence type="ECO:0000313" key="8">
    <source>
        <dbReference type="Proteomes" id="UP000016860"/>
    </source>
</evidence>
<keyword evidence="5" id="KW-0411">Iron-sulfur</keyword>
<dbReference type="SFLD" id="SFLDG01082">
    <property type="entry name" value="B12-binding_domain_containing"/>
    <property type="match status" value="1"/>
</dbReference>
<dbReference type="InterPro" id="IPR006638">
    <property type="entry name" value="Elp3/MiaA/NifB-like_rSAM"/>
</dbReference>
<feature type="domain" description="Radical SAM core" evidence="6">
    <location>
        <begin position="203"/>
        <end position="430"/>
    </location>
</feature>
<evidence type="ECO:0000256" key="3">
    <source>
        <dbReference type="ARBA" id="ARBA00022723"/>
    </source>
</evidence>
<keyword evidence="3" id="KW-0479">Metal-binding</keyword>
<comment type="caution">
    <text evidence="7">The sequence shown here is derived from an EMBL/GenBank/DDBJ whole genome shotgun (WGS) entry which is preliminary data.</text>
</comment>
<dbReference type="GO" id="GO:0051539">
    <property type="term" value="F:4 iron, 4 sulfur cluster binding"/>
    <property type="evidence" value="ECO:0007669"/>
    <property type="project" value="UniProtKB-KW"/>
</dbReference>
<evidence type="ECO:0000256" key="5">
    <source>
        <dbReference type="ARBA" id="ARBA00023014"/>
    </source>
</evidence>
<dbReference type="InterPro" id="IPR031003">
    <property type="entry name" value="BcpD_PhpK_rSAM"/>
</dbReference>
<dbReference type="CDD" id="cd01335">
    <property type="entry name" value="Radical_SAM"/>
    <property type="match status" value="1"/>
</dbReference>
<evidence type="ECO:0000256" key="2">
    <source>
        <dbReference type="ARBA" id="ARBA00022691"/>
    </source>
</evidence>
<gene>
    <name evidence="7" type="ORF">L323_18855</name>
</gene>
<dbReference type="SUPFAM" id="SSF52242">
    <property type="entry name" value="Cobalamin (vitamin B12)-binding domain"/>
    <property type="match status" value="1"/>
</dbReference>
<evidence type="ECO:0000259" key="6">
    <source>
        <dbReference type="PROSITE" id="PS51918"/>
    </source>
</evidence>
<keyword evidence="4" id="KW-0408">Iron</keyword>
<dbReference type="PATRIC" id="fig|1330534.3.peg.3745"/>
<dbReference type="SMART" id="SM00729">
    <property type="entry name" value="Elp3"/>
    <property type="match status" value="1"/>
</dbReference>
<dbReference type="Gene3D" id="3.80.30.20">
    <property type="entry name" value="tm_1862 like domain"/>
    <property type="match status" value="1"/>
</dbReference>
<dbReference type="GO" id="GO:0046872">
    <property type="term" value="F:metal ion binding"/>
    <property type="evidence" value="ECO:0007669"/>
    <property type="project" value="UniProtKB-KW"/>
</dbReference>
<dbReference type="NCBIfam" id="TIGR04479">
    <property type="entry name" value="bcpD_PhpK_rSAM"/>
    <property type="match status" value="1"/>
</dbReference>
<dbReference type="PROSITE" id="PS51918">
    <property type="entry name" value="RADICAL_SAM"/>
    <property type="match status" value="1"/>
</dbReference>
<dbReference type="InterPro" id="IPR036724">
    <property type="entry name" value="Cobalamin-bd_sf"/>
</dbReference>
<dbReference type="InterPro" id="IPR051198">
    <property type="entry name" value="BchE-like"/>
</dbReference>
<dbReference type="Pfam" id="PF04055">
    <property type="entry name" value="Radical_SAM"/>
    <property type="match status" value="1"/>
</dbReference>
<dbReference type="SFLD" id="SFLDS00029">
    <property type="entry name" value="Radical_SAM"/>
    <property type="match status" value="1"/>
</dbReference>
<dbReference type="STRING" id="1330534.L323_18855"/>
<keyword evidence="2" id="KW-0949">S-adenosyl-L-methionine</keyword>
<sequence>MDKMYDVLLISFTGSNVSKELERIGRVYDEKEVELNVSFPGALAHLGTKLIKNGYTCDYLPSFEDFKDELKEKLTSNDYKYVGISTTHITDFESLEKIAAFVKKYKPSATIFVGGPFIVAKTKQFTLRELQLLYKKIGADIYFNSYAGADKLIEIIEALNGKKELSDIKNITFRNGNQFIKNETETEYESLEDCNLDWKLFGDQNLKIVPIRASISCPYSCTFCAYPIHSGKHQIRTIDNVERELNQIYEMGKTEIVHFIDDNLNVPTERFKDMLLMMKRNKYNFKWFSYVRCQFITDELAQLMKETGCVAVILGLESGNQEMLSRMNKKTTVEDLTRGISLLKKHGIATMGFFFVGFPGETEESVNDTINFINNAAPDFYAVVPWYYDITTPISQQKEAYNLVGNNYQWSHATMDYSKAEELCNEFPKRITNSTIKTIQTHHVFEMLAHGFELDEVKSILRNIGNEVRLGKNLRKK</sequence>
<evidence type="ECO:0000256" key="4">
    <source>
        <dbReference type="ARBA" id="ARBA00023004"/>
    </source>
</evidence>
<dbReference type="SUPFAM" id="SSF102114">
    <property type="entry name" value="Radical SAM enzymes"/>
    <property type="match status" value="1"/>
</dbReference>
<protein>
    <recommendedName>
        <fullName evidence="6">Radical SAM core domain-containing protein</fullName>
    </recommendedName>
</protein>
<reference evidence="7 8" key="1">
    <citation type="journal article" date="2013" name="Genome Announc.">
        <title>Draft Genome Sequence of the Cellulolytic Bacterium Clostridium papyrosolvens C7 (ATCC 700395).</title>
        <authorList>
            <person name="Zepeda V."/>
            <person name="Dassa B."/>
            <person name="Borovok I."/>
            <person name="Lamed R."/>
            <person name="Bayer E.A."/>
            <person name="Cate J.H."/>
        </authorList>
    </citation>
    <scope>NUCLEOTIDE SEQUENCE [LARGE SCALE GENOMIC DNA]</scope>
    <source>
        <strain evidence="7 8">C7</strain>
    </source>
</reference>
<dbReference type="PANTHER" id="PTHR43409">
    <property type="entry name" value="ANAEROBIC MAGNESIUM-PROTOPORPHYRIN IX MONOMETHYL ESTER CYCLASE-RELATED"/>
    <property type="match status" value="1"/>
</dbReference>